<dbReference type="Gene3D" id="1.10.1240.100">
    <property type="match status" value="1"/>
</dbReference>
<dbReference type="SMART" id="SM00823">
    <property type="entry name" value="PKS_PP"/>
    <property type="match status" value="1"/>
</dbReference>
<dbReference type="GO" id="GO:0005886">
    <property type="term" value="C:plasma membrane"/>
    <property type="evidence" value="ECO:0007669"/>
    <property type="project" value="TreeGrafter"/>
</dbReference>
<feature type="domain" description="Ketosynthase family 3 (KS3)" evidence="6">
    <location>
        <begin position="38"/>
        <end position="453"/>
    </location>
</feature>
<dbReference type="PROSITE" id="PS00606">
    <property type="entry name" value="KS3_1"/>
    <property type="match status" value="1"/>
</dbReference>
<dbReference type="InterPro" id="IPR050091">
    <property type="entry name" value="PKS_NRPS_Biosynth_Enz"/>
</dbReference>
<protein>
    <submittedName>
        <fullName evidence="7">Uncharacterized protein</fullName>
    </submittedName>
</protein>
<accession>A0A0B9GRV0</accession>
<dbReference type="PANTHER" id="PTHR43775">
    <property type="entry name" value="FATTY ACID SYNTHASE"/>
    <property type="match status" value="1"/>
</dbReference>
<dbReference type="PROSITE" id="PS52004">
    <property type="entry name" value="KS3_2"/>
    <property type="match status" value="1"/>
</dbReference>
<dbReference type="GO" id="GO:0031177">
    <property type="term" value="F:phosphopantetheine binding"/>
    <property type="evidence" value="ECO:0007669"/>
    <property type="project" value="InterPro"/>
</dbReference>
<evidence type="ECO:0000256" key="1">
    <source>
        <dbReference type="ARBA" id="ARBA00005194"/>
    </source>
</evidence>
<dbReference type="Pfam" id="PF00668">
    <property type="entry name" value="Condensation"/>
    <property type="match status" value="1"/>
</dbReference>
<comment type="pathway">
    <text evidence="1">Lipid metabolism; fatty acid biosynthesis.</text>
</comment>
<reference evidence="7 8" key="1">
    <citation type="submission" date="2014-12" db="EMBL/GenBank/DDBJ databases">
        <title>Genome sequencing of Photobacterium gaetbulicola AD005a.</title>
        <authorList>
            <person name="Adrian T.G.S."/>
            <person name="Chan K.G."/>
        </authorList>
    </citation>
    <scope>NUCLEOTIDE SEQUENCE [LARGE SCALE GENOMIC DNA]</scope>
    <source>
        <strain evidence="7 8">AD005a</strain>
    </source>
</reference>
<dbReference type="InterPro" id="IPR001242">
    <property type="entry name" value="Condensation_dom"/>
</dbReference>
<sequence>MSDNKALARYLLGQVQQGLFDKAHAAALLKALGGKPAKTEIAVVGLGCRFADADSPRAFWQKLCREQGGGGQYSARRHQDMSFIMGRQGTPKEGTISVENLFADIDRFEPALFGLLPTEAALMDPSQRELLKVVWQSIDDAGYTPQQWSNTRTGVFVGMNDGGKFNLEPHLKEHNVYSSMGTMTGWYPGRIATLLNLDGPCLALDTACSSGLVALDSAVKSIRRQECEQAIVAGVNLLNTFSTASVDGLEGMNASSGISTAFDDNAGGMQWGEGACSLLLKPLAAAAAAGDHIYGVIKGSAVNHDGMAVRQGQVLQRAWQDAGIEPEQLDYIEAHGTGTLLGDSIELSAISSAFKPFTRKKQFCAVGSLMANIGHTAGVSGLARIAKVLLALRHHRLPPSPFFNVPNRHMQLESSPVYVQDRLSDWPRQEKKKLVGISAFSMSKTNCHVVVEEYRAEPAREAGVARVLTVSANDECSLVTQLGALIRCISDEDVDLDSLCYTLNTGRQLHGCVFGIGFDDRAQCLGYLQAARRWLEQKPAGDEVGEPLPPQVVFHRFATPPARSQALAASPVGTELQQVLALYRAGLQVDWSAYYQRCPVRRTSLPSVPRDQARCWPAKSLLKPYRSAGEVVATENEAPAETAADAVRLNGRDDHRYSVLEQRIAAAWATSLGYDELDVTRSFFDYGGNSLSGSVLAQAMSRALQQHVTLECLYQHQSIAELAAVLASQPRPQLEELEPERGEITGEQPLSANQSFMLGACQALDNPNRMTLGGVYAIERPLQPGDVEQAVTILDSQHDILRTRFRRTGDRWRQTVLPAGQPPEVCHIELGETVPERRMAEIERRINEQLYGFDLAVKAPYTVLLFTQGAGQPVYLACYFHHVIMDAFALKVYAEQLISLALSSSQGKVPAAEEQALSYFQYVAECQRYAGVIAKQQREFIEQVPLEAIPRLPRDIEDGVNYRSAIRSFMQVIDRRTTERLCYQLVKQHQVAVIDVLIAAMSYSLAGWTGKEWVEIHNVITGRDVIYDRSHDFSRTLGLFSVGCDVVLQNREMASPLAHLLDIKAQREALPAKGVGNVITQHIEPREPGSRYDLLRKEVAINYFGDMLTGDNRDDGSVRMLDNIKVDIGDDTHIVDAAILNIWGHLEDGELKLAWGYSENIHHESTIRAFADRYRRYLEWLAEDVTGGEAG</sequence>
<feature type="domain" description="Carrier" evidence="5">
    <location>
        <begin position="655"/>
        <end position="730"/>
    </location>
</feature>
<dbReference type="Gene3D" id="3.40.47.10">
    <property type="match status" value="1"/>
</dbReference>
<comment type="caution">
    <text evidence="7">The sequence shown here is derived from an EMBL/GenBank/DDBJ whole genome shotgun (WGS) entry which is preliminary data.</text>
</comment>
<dbReference type="GO" id="GO:0006633">
    <property type="term" value="P:fatty acid biosynthetic process"/>
    <property type="evidence" value="ECO:0007669"/>
    <property type="project" value="UniProtKB-UniPathway"/>
</dbReference>
<dbReference type="Proteomes" id="UP000031278">
    <property type="component" value="Unassembled WGS sequence"/>
</dbReference>
<dbReference type="InterPro" id="IPR020841">
    <property type="entry name" value="PKS_Beta-ketoAc_synthase_dom"/>
</dbReference>
<dbReference type="InterPro" id="IPR014031">
    <property type="entry name" value="Ketoacyl_synth_C"/>
</dbReference>
<dbReference type="UniPathway" id="UPA00094"/>
<dbReference type="Pfam" id="PF00109">
    <property type="entry name" value="ketoacyl-synt"/>
    <property type="match status" value="1"/>
</dbReference>
<evidence type="ECO:0000259" key="6">
    <source>
        <dbReference type="PROSITE" id="PS52004"/>
    </source>
</evidence>
<dbReference type="GO" id="GO:0005737">
    <property type="term" value="C:cytoplasm"/>
    <property type="evidence" value="ECO:0007669"/>
    <property type="project" value="TreeGrafter"/>
</dbReference>
<dbReference type="Gene3D" id="3.30.559.10">
    <property type="entry name" value="Chloramphenicol acetyltransferase-like domain"/>
    <property type="match status" value="1"/>
</dbReference>
<evidence type="ECO:0000313" key="7">
    <source>
        <dbReference type="EMBL" id="KHT61511.1"/>
    </source>
</evidence>
<dbReference type="SUPFAM" id="SSF53901">
    <property type="entry name" value="Thiolase-like"/>
    <property type="match status" value="1"/>
</dbReference>
<dbReference type="SUPFAM" id="SSF52777">
    <property type="entry name" value="CoA-dependent acyltransferases"/>
    <property type="match status" value="2"/>
</dbReference>
<evidence type="ECO:0000256" key="4">
    <source>
        <dbReference type="ARBA" id="ARBA00022679"/>
    </source>
</evidence>
<dbReference type="SMART" id="SM00825">
    <property type="entry name" value="PKS_KS"/>
    <property type="match status" value="1"/>
</dbReference>
<dbReference type="EMBL" id="JWLZ01000199">
    <property type="protein sequence ID" value="KHT61511.1"/>
    <property type="molecule type" value="Genomic_DNA"/>
</dbReference>
<dbReference type="CDD" id="cd00833">
    <property type="entry name" value="PKS"/>
    <property type="match status" value="1"/>
</dbReference>
<dbReference type="PROSITE" id="PS50075">
    <property type="entry name" value="CARRIER"/>
    <property type="match status" value="1"/>
</dbReference>
<dbReference type="AlphaFoldDB" id="A0A0B9GRV0"/>
<gene>
    <name evidence="7" type="ORF">RJ45_22485</name>
</gene>
<dbReference type="InterPro" id="IPR009081">
    <property type="entry name" value="PP-bd_ACP"/>
</dbReference>
<dbReference type="GO" id="GO:0004315">
    <property type="term" value="F:3-oxoacyl-[acyl-carrier-protein] synthase activity"/>
    <property type="evidence" value="ECO:0007669"/>
    <property type="project" value="InterPro"/>
</dbReference>
<dbReference type="InterPro" id="IPR014030">
    <property type="entry name" value="Ketoacyl_synth_N"/>
</dbReference>
<keyword evidence="2" id="KW-0596">Phosphopantetheine</keyword>
<keyword evidence="4" id="KW-0808">Transferase</keyword>
<evidence type="ECO:0000259" key="5">
    <source>
        <dbReference type="PROSITE" id="PS50075"/>
    </source>
</evidence>
<dbReference type="InterPro" id="IPR036736">
    <property type="entry name" value="ACP-like_sf"/>
</dbReference>
<name>A0A0B9GRV0_9GAMM</name>
<dbReference type="RefSeq" id="WP_039467853.1">
    <property type="nucleotide sequence ID" value="NZ_JWLZ01000199.1"/>
</dbReference>
<dbReference type="Pfam" id="PF02801">
    <property type="entry name" value="Ketoacyl-synt_C"/>
    <property type="match status" value="1"/>
</dbReference>
<keyword evidence="3" id="KW-0597">Phosphoprotein</keyword>
<dbReference type="SUPFAM" id="SSF47336">
    <property type="entry name" value="ACP-like"/>
    <property type="match status" value="1"/>
</dbReference>
<proteinExistence type="predicted"/>
<dbReference type="GO" id="GO:0071770">
    <property type="term" value="P:DIM/DIP cell wall layer assembly"/>
    <property type="evidence" value="ECO:0007669"/>
    <property type="project" value="TreeGrafter"/>
</dbReference>
<dbReference type="InterPro" id="IPR016039">
    <property type="entry name" value="Thiolase-like"/>
</dbReference>
<dbReference type="Gene3D" id="1.10.1200.10">
    <property type="entry name" value="ACP-like"/>
    <property type="match status" value="1"/>
</dbReference>
<dbReference type="Pfam" id="PF00550">
    <property type="entry name" value="PP-binding"/>
    <property type="match status" value="1"/>
</dbReference>
<evidence type="ECO:0000313" key="8">
    <source>
        <dbReference type="Proteomes" id="UP000031278"/>
    </source>
</evidence>
<dbReference type="GO" id="GO:0004312">
    <property type="term" value="F:fatty acid synthase activity"/>
    <property type="evidence" value="ECO:0007669"/>
    <property type="project" value="TreeGrafter"/>
</dbReference>
<organism evidence="7 8">
    <name type="scientific">Photobacterium gaetbulicola</name>
    <dbReference type="NCBI Taxonomy" id="1295392"/>
    <lineage>
        <taxon>Bacteria</taxon>
        <taxon>Pseudomonadati</taxon>
        <taxon>Pseudomonadota</taxon>
        <taxon>Gammaproteobacteria</taxon>
        <taxon>Vibrionales</taxon>
        <taxon>Vibrionaceae</taxon>
        <taxon>Photobacterium</taxon>
    </lineage>
</organism>
<dbReference type="Gene3D" id="3.30.559.30">
    <property type="entry name" value="Nonribosomal peptide synthetase, condensation domain"/>
    <property type="match status" value="1"/>
</dbReference>
<evidence type="ECO:0000256" key="3">
    <source>
        <dbReference type="ARBA" id="ARBA00022553"/>
    </source>
</evidence>
<dbReference type="InterPro" id="IPR020806">
    <property type="entry name" value="PKS_PP-bd"/>
</dbReference>
<dbReference type="InterPro" id="IPR018201">
    <property type="entry name" value="Ketoacyl_synth_AS"/>
</dbReference>
<dbReference type="PANTHER" id="PTHR43775:SF37">
    <property type="entry name" value="SI:DKEY-61P9.11"/>
    <property type="match status" value="1"/>
</dbReference>
<evidence type="ECO:0000256" key="2">
    <source>
        <dbReference type="ARBA" id="ARBA00022450"/>
    </source>
</evidence>
<dbReference type="InterPro" id="IPR023213">
    <property type="entry name" value="CAT-like_dom_sf"/>
</dbReference>